<accession>A0A212FB77</accession>
<comment type="caution">
    <text evidence="2">The sequence shown here is derived from an EMBL/GenBank/DDBJ whole genome shotgun (WGS) entry which is preliminary data.</text>
</comment>
<dbReference type="Proteomes" id="UP000007151">
    <property type="component" value="Unassembled WGS sequence"/>
</dbReference>
<dbReference type="EMBL" id="AGBW02009363">
    <property type="protein sequence ID" value="OWR50991.1"/>
    <property type="molecule type" value="Genomic_DNA"/>
</dbReference>
<evidence type="ECO:0000313" key="3">
    <source>
        <dbReference type="Proteomes" id="UP000007151"/>
    </source>
</evidence>
<feature type="compositionally biased region" description="Low complexity" evidence="1">
    <location>
        <begin position="27"/>
        <end position="40"/>
    </location>
</feature>
<reference evidence="2 3" key="1">
    <citation type="journal article" date="2011" name="Cell">
        <title>The monarch butterfly genome yields insights into long-distance migration.</title>
        <authorList>
            <person name="Zhan S."/>
            <person name="Merlin C."/>
            <person name="Boore J.L."/>
            <person name="Reppert S.M."/>
        </authorList>
    </citation>
    <scope>NUCLEOTIDE SEQUENCE [LARGE SCALE GENOMIC DNA]</scope>
    <source>
        <strain evidence="2">F-2</strain>
    </source>
</reference>
<sequence length="102" mass="11342">MSAVPRRARASLPVTRHTRSPSDPSARPRAAGGAPLAGLHGRPRLNHNTHTYREKPKHHHTGDGESDDYILLVEIPELITHQQRSRLSEPMAPVDTVNEYSL</sequence>
<feature type="region of interest" description="Disordered" evidence="1">
    <location>
        <begin position="1"/>
        <end position="66"/>
    </location>
</feature>
<keyword evidence="3" id="KW-1185">Reference proteome</keyword>
<name>A0A212FB77_DANPL</name>
<feature type="region of interest" description="Disordered" evidence="1">
    <location>
        <begin position="82"/>
        <end position="102"/>
    </location>
</feature>
<evidence type="ECO:0000313" key="2">
    <source>
        <dbReference type="EMBL" id="OWR50991.1"/>
    </source>
</evidence>
<proteinExistence type="predicted"/>
<protein>
    <submittedName>
        <fullName evidence="2">Vav isoform 1</fullName>
    </submittedName>
</protein>
<feature type="non-terminal residue" evidence="2">
    <location>
        <position position="102"/>
    </location>
</feature>
<dbReference type="InParanoid" id="A0A212FB77"/>
<gene>
    <name evidence="2" type="ORF">KGM_208778A</name>
</gene>
<dbReference type="AlphaFoldDB" id="A0A212FB77"/>
<evidence type="ECO:0000256" key="1">
    <source>
        <dbReference type="SAM" id="MobiDB-lite"/>
    </source>
</evidence>
<organism evidence="2 3">
    <name type="scientific">Danaus plexippus plexippus</name>
    <dbReference type="NCBI Taxonomy" id="278856"/>
    <lineage>
        <taxon>Eukaryota</taxon>
        <taxon>Metazoa</taxon>
        <taxon>Ecdysozoa</taxon>
        <taxon>Arthropoda</taxon>
        <taxon>Hexapoda</taxon>
        <taxon>Insecta</taxon>
        <taxon>Pterygota</taxon>
        <taxon>Neoptera</taxon>
        <taxon>Endopterygota</taxon>
        <taxon>Lepidoptera</taxon>
        <taxon>Glossata</taxon>
        <taxon>Ditrysia</taxon>
        <taxon>Papilionoidea</taxon>
        <taxon>Nymphalidae</taxon>
        <taxon>Danainae</taxon>
        <taxon>Danaini</taxon>
        <taxon>Danaina</taxon>
        <taxon>Danaus</taxon>
        <taxon>Danaus</taxon>
    </lineage>
</organism>
<dbReference type="KEGG" id="dpl:KGM_208778A"/>